<dbReference type="AGR" id="ZFIN:ZDB-GENE-030131-8673"/>
<feature type="domain" description="Fibronectin type-III" evidence="3">
    <location>
        <begin position="116"/>
        <end position="220"/>
    </location>
</feature>
<keyword evidence="4 9" id="KW-0675">Receptor</keyword>
<keyword evidence="2" id="KW-1133">Transmembrane helix</keyword>
<reference evidence="9" key="12">
    <citation type="journal article" date="2022" name="Front. Cell. Infect. Microbiol.">
        <title>Exploring Zebrafish Larvae as a COVID-19 Model: Probable Abortive SARS-CoV-2 Replication in the Swim Bladder.</title>
        <authorList>
            <person name="Laghi V."/>
            <person name="Rezelj V."/>
            <person name="Boucontet L."/>
            <person name="Fretaud M."/>
            <person name="Da Costa B."/>
            <person name="Boudinot P."/>
            <person name="Salinas I."/>
            <person name="Lutfalla G."/>
            <person name="Vignuzzi M."/>
            <person name="Levraud J.P."/>
        </authorList>
    </citation>
    <scope>NUCLEOTIDE SEQUENCE</scope>
</reference>
<dbReference type="GO" id="GO:0002757">
    <property type="term" value="P:immune response-activating signaling pathway"/>
    <property type="evidence" value="ECO:0000305"/>
    <property type="project" value="ZFIN"/>
</dbReference>
<dbReference type="GO" id="GO:0004896">
    <property type="term" value="F:cytokine receptor activity"/>
    <property type="evidence" value="ECO:0000318"/>
    <property type="project" value="GO_Central"/>
</dbReference>
<reference evidence="4" key="3">
    <citation type="submission" date="2008-04" db="EMBL/GenBank/DDBJ databases">
        <authorList>
            <consortium name="NIH - Zebrafish Gene Collection (ZGC) project"/>
        </authorList>
    </citation>
    <scope>NUCLEOTIDE SEQUENCE [LARGE SCALE MRNA]</scope>
</reference>
<dbReference type="Ensembl" id="ENSDART00000099426.5">
    <property type="protein sequence ID" value="ENSDARP00000090199.3"/>
    <property type="gene ID" value="ENSDARG00000068681.8"/>
</dbReference>
<sequence>MKTSSSYTGRLFLIHLYFTVIYAIPAPVNFTIWSHNFRHILHWNYGVNSPPQSVFNLQRFEKGKQTEHLNIRNTTMDVSEACQDIYIPCTFLIWASLDNMNSSVIEKKFIPYEDTIIGPPVIFLSGCGDCLNISISLPNESRKDDKLRRFYNSVSYSISWKKHGNNEVREILRSQEPSKQYVLENLQPGVQYCVKVLPQINSNQNTQPSSWQCEYTSKEEAQRVLYFMSWLLGATLSGSCVMMLAWILVYTGFLCKPKNPPLKSLSNIVPATYLIPEQTLSESLSLTEVQLIHLSYDTTENNSQLKNPEKREYEGSVLKSDTEDEEDSNDEDEVKCVYMSCEIDDISCQNNSTKKDIVSALPFNKSSIVCYTKEPAMEKIQYDDLKSEKELLSELFEEGHGHLEVTNTQLKTEGNEKGSTNTPGNINLFSVTVRTFGAEDDLDKEDVYKPLLPKLFVKTDKWTEELLPVSNKIQISIPIETGMKTDDLIHLDSQNDLVHVCSLAHNVETNPDTTMSAYMMNHIGKMHDQNKDLLEETNCDTSYITR</sequence>
<evidence type="ECO:0000313" key="6">
    <source>
        <dbReference type="Ensembl" id="ENSDARP00000090199"/>
    </source>
</evidence>
<reference evidence="6" key="7">
    <citation type="submission" date="2012-02" db="UniProtKB">
        <authorList>
            <consortium name="Ensembl"/>
        </authorList>
    </citation>
    <scope>IDENTIFICATION</scope>
    <source>
        <strain evidence="6">Tuebingen</strain>
    </source>
</reference>
<dbReference type="OrthoDB" id="8947665at2759"/>
<dbReference type="AlphaFoldDB" id="A0FJH7"/>
<keyword evidence="8" id="KW-1185">Reference proteome</keyword>
<reference evidence="5 9" key="2">
    <citation type="journal article" date="2007" name="J. Immunol.">
        <title>Identification of the zebrafish IFN receptor: implications for the origin of the vertebrate IFN system.</title>
        <authorList>
            <person name="Levraud J.P."/>
            <person name="Boudinot P."/>
            <person name="Colin I."/>
            <person name="Benmansour A."/>
            <person name="Peyrieras N."/>
            <person name="Herbomel P."/>
            <person name="Lutfalla G."/>
        </authorList>
    </citation>
    <scope>NUCLEOTIDE SEQUENCE</scope>
</reference>
<dbReference type="PANTHER" id="PTHR20859">
    <property type="entry name" value="INTERFERON/INTERLEUKIN RECEPTOR"/>
    <property type="match status" value="1"/>
</dbReference>
<reference evidence="9" key="11">
    <citation type="journal article" date="2020" name="Fish Shellfish Immunol.">
        <title>Identification of type I IFNs and their receptors in a cyprinid fish, the topmouth culter Culter alburnus.</title>
        <authorList>
            <person name="Li B."/>
            <person name="Chen S.N."/>
            <person name="Ren L."/>
            <person name="Wang S."/>
            <person name="Liu L."/>
            <person name="Liu Y."/>
            <person name="Liu S."/>
            <person name="Nie P."/>
        </authorList>
    </citation>
    <scope>NUCLEOTIDE SEQUENCE</scope>
</reference>
<reference evidence="9" key="15">
    <citation type="submission" date="2025-04" db="UniProtKB">
        <authorList>
            <consortium name="RefSeq"/>
        </authorList>
    </citation>
    <scope>IDENTIFICATION</scope>
</reference>
<dbReference type="EMBL" id="BC163583">
    <property type="protein sequence ID" value="AAI63583.1"/>
    <property type="molecule type" value="mRNA"/>
</dbReference>
<accession>B3DJR4</accession>
<reference evidence="9" key="4">
    <citation type="journal article" date="2009" name="Dis. Model. Mech.">
        <title>The role of gamma interferon in innate immunity in the zebrafish embryo.</title>
        <authorList>
            <person name="Sieger D."/>
            <person name="Stein C."/>
            <person name="Neifer D."/>
            <person name="van der Sar A.M."/>
            <person name="Leptin M."/>
        </authorList>
    </citation>
    <scope>NUCLEOTIDE SEQUENCE</scope>
</reference>
<feature type="region of interest" description="Disordered" evidence="1">
    <location>
        <begin position="300"/>
        <end position="331"/>
    </location>
</feature>
<dbReference type="SUPFAM" id="SSF49265">
    <property type="entry name" value="Fibronectin type III"/>
    <property type="match status" value="2"/>
</dbReference>
<dbReference type="SMR" id="A0FJH7"/>
<feature type="compositionally biased region" description="Acidic residues" evidence="1">
    <location>
        <begin position="322"/>
        <end position="331"/>
    </location>
</feature>
<dbReference type="KEGG" id="dre:569454"/>
<dbReference type="GO" id="GO:0004904">
    <property type="term" value="F:interferon receptor activity"/>
    <property type="evidence" value="ECO:0000316"/>
    <property type="project" value="ZFIN"/>
</dbReference>
<dbReference type="CDD" id="cd00063">
    <property type="entry name" value="FN3"/>
    <property type="match status" value="1"/>
</dbReference>
<dbReference type="EMBL" id="BC163577">
    <property type="protein sequence ID" value="AAI63577.1"/>
    <property type="molecule type" value="mRNA"/>
</dbReference>
<dbReference type="GO" id="GO:0019221">
    <property type="term" value="P:cytokine-mediated signaling pathway"/>
    <property type="evidence" value="ECO:0000318"/>
    <property type="project" value="GO_Central"/>
</dbReference>
<evidence type="ECO:0000313" key="10">
    <source>
        <dbReference type="ZFIN" id="ZDB-GENE-030131-8673"/>
    </source>
</evidence>
<evidence type="ECO:0000259" key="3">
    <source>
        <dbReference type="PROSITE" id="PS50853"/>
    </source>
</evidence>
<gene>
    <name evidence="4 6 9 10" type="primary">crfb1</name>
    <name evidence="5" type="synonym">CRFB1</name>
    <name evidence="9" type="synonym">fa94a03</name>
    <name evidence="9" type="synonym">wu:fa94a03</name>
    <name evidence="9" type="synonym">zgc:165377</name>
</gene>
<reference evidence="7" key="9">
    <citation type="submission" date="2018-04" db="UniProtKB">
        <authorList>
            <consortium name="Ensembl"/>
        </authorList>
    </citation>
    <scope>IDENTIFICATION</scope>
    <source>
        <strain evidence="7">Tuebingen</strain>
    </source>
</reference>
<dbReference type="GeneID" id="569454"/>
<organism evidence="4">
    <name type="scientific">Danio rerio</name>
    <name type="common">Zebrafish</name>
    <name type="synonym">Brachydanio rerio</name>
    <dbReference type="NCBI Taxonomy" id="7955"/>
    <lineage>
        <taxon>Eukaryota</taxon>
        <taxon>Metazoa</taxon>
        <taxon>Chordata</taxon>
        <taxon>Craniata</taxon>
        <taxon>Vertebrata</taxon>
        <taxon>Euteleostomi</taxon>
        <taxon>Actinopterygii</taxon>
        <taxon>Neopterygii</taxon>
        <taxon>Teleostei</taxon>
        <taxon>Ostariophysi</taxon>
        <taxon>Cypriniformes</taxon>
        <taxon>Danionidae</taxon>
        <taxon>Danioninae</taxon>
        <taxon>Danio</taxon>
    </lineage>
</organism>
<keyword evidence="2" id="KW-0812">Transmembrane</keyword>
<evidence type="ECO:0000313" key="8">
    <source>
        <dbReference type="Proteomes" id="UP000000437"/>
    </source>
</evidence>
<dbReference type="OMA" id="THSGYTD"/>
<dbReference type="GO" id="GO:0005886">
    <property type="term" value="C:plasma membrane"/>
    <property type="evidence" value="ECO:0000318"/>
    <property type="project" value="GO_Central"/>
</dbReference>
<dbReference type="Pfam" id="PF01108">
    <property type="entry name" value="Tissue_fac"/>
    <property type="match status" value="1"/>
</dbReference>
<name>A0FJH7_DANRE</name>
<dbReference type="PANTHER" id="PTHR20859:SF53">
    <property type="entry name" value="INTERLEUKIN-22 RECEPTOR SUBUNIT ALPHA-1"/>
    <property type="match status" value="1"/>
</dbReference>
<dbReference type="GeneTree" id="ENSGT00940000158231"/>
<dbReference type="Bgee" id="ENSDARG00000068681">
    <property type="expression patterns" value="Expressed in swim bladder and 19 other cell types or tissues"/>
</dbReference>
<dbReference type="ZFIN" id="ZDB-GENE-030131-8673">
    <property type="gene designation" value="crfb1"/>
</dbReference>
<evidence type="ECO:0000313" key="4">
    <source>
        <dbReference type="EMBL" id="AAI63577.1"/>
    </source>
</evidence>
<evidence type="ECO:0000256" key="2">
    <source>
        <dbReference type="SAM" id="Phobius"/>
    </source>
</evidence>
<dbReference type="eggNOG" id="ENOG502S3G4">
    <property type="taxonomic scope" value="Eukaryota"/>
</dbReference>
<dbReference type="Gene3D" id="2.60.40.10">
    <property type="entry name" value="Immunoglobulins"/>
    <property type="match status" value="1"/>
</dbReference>
<accession>A0A2R8QBQ4</accession>
<dbReference type="InterPro" id="IPR013783">
    <property type="entry name" value="Ig-like_fold"/>
</dbReference>
<evidence type="ECO:0000313" key="5">
    <source>
        <dbReference type="EMBL" id="ABJ97307.1"/>
    </source>
</evidence>
<reference evidence="9" key="1">
    <citation type="journal article" date="2007" name="Genome Biol.">
        <title>Conservation and divergence of gene families encoding components of innate immune response systems in zebrafish.</title>
        <authorList>
            <person name="Stein C."/>
            <person name="Caccamo M."/>
            <person name="Laird G."/>
            <person name="Leptin M."/>
        </authorList>
    </citation>
    <scope>NUCLEOTIDE SEQUENCE</scope>
</reference>
<reference evidence="9" key="13">
    <citation type="journal article" date="2022" name="Front. Immunol.">
        <title>The effect and underlying mechanism of yeast beta-glucan on antiviral resistance of zebrafish against spring viremia of carp virus infection.</title>
        <authorList>
            <person name="Liang H."/>
            <person name="Li Y."/>
            <person name="Li M."/>
            <person name="Zhou W."/>
            <person name="Chen J."/>
            <person name="Zhang Z."/>
            <person name="Yang Y."/>
            <person name="Ran C."/>
            <person name="Zhou Z."/>
        </authorList>
    </citation>
    <scope>NUCLEOTIDE SEQUENCE</scope>
</reference>
<dbReference type="GO" id="GO:0051607">
    <property type="term" value="P:defense response to virus"/>
    <property type="evidence" value="ECO:0000316"/>
    <property type="project" value="ZFIN"/>
</dbReference>
<evidence type="ECO:0000256" key="1">
    <source>
        <dbReference type="SAM" id="MobiDB-lite"/>
    </source>
</evidence>
<reference evidence="6 8" key="8">
    <citation type="journal article" date="2013" name="Nature">
        <title>The zebrafish reference genome sequence and its relationship to the human genome.</title>
        <authorList>
            <consortium name="Genome Reference Consortium Zebrafish"/>
            <person name="Howe K."/>
            <person name="Clark M.D."/>
            <person name="Torroja C.F."/>
            <person name="Torrance J."/>
            <person name="Berthelot C."/>
            <person name="Muffato M."/>
            <person name="Collins J.E."/>
            <person name="Humphray S."/>
            <person name="McLaren K."/>
            <person name="Matthews L."/>
            <person name="McLaren S."/>
            <person name="Sealy I."/>
            <person name="Caccamo M."/>
            <person name="Churcher C."/>
            <person name="Scott C."/>
            <person name="Barrett J.C."/>
            <person name="Koch R."/>
            <person name="Rauch G.J."/>
            <person name="White S."/>
            <person name="Chow W."/>
            <person name="Kilian B."/>
            <person name="Quintais L.T."/>
            <person name="Guerra-Assuncao J.A."/>
            <person name="Zhou Y."/>
            <person name="Gu Y."/>
            <person name="Yen J."/>
            <person name="Vogel J.H."/>
            <person name="Eyre T."/>
            <person name="Redmond S."/>
            <person name="Banerjee R."/>
            <person name="Chi J."/>
            <person name="Fu B."/>
            <person name="Langley E."/>
            <person name="Maguire S.F."/>
            <person name="Laird G.K."/>
            <person name="Lloyd D."/>
            <person name="Kenyon E."/>
            <person name="Donaldson S."/>
            <person name="Sehra H."/>
            <person name="Almeida-King J."/>
            <person name="Loveland J."/>
            <person name="Trevanion S."/>
            <person name="Jones M."/>
            <person name="Quail M."/>
            <person name="Willey D."/>
            <person name="Hunt A."/>
            <person name="Burton J."/>
            <person name="Sims S."/>
            <person name="McLay K."/>
            <person name="Plumb B."/>
            <person name="Davis J."/>
            <person name="Clee C."/>
            <person name="Oliver K."/>
            <person name="Clark R."/>
            <person name="Riddle C."/>
            <person name="Elliot D."/>
            <person name="Eliott D."/>
            <person name="Threadgold G."/>
            <person name="Harden G."/>
            <person name="Ware D."/>
            <person name="Begum S."/>
            <person name="Mortimore B."/>
            <person name="Mortimer B."/>
            <person name="Kerry G."/>
            <person name="Heath P."/>
            <person name="Phillimore B."/>
            <person name="Tracey A."/>
            <person name="Corby N."/>
            <person name="Dunn M."/>
            <person name="Johnson C."/>
            <person name="Wood J."/>
            <person name="Clark S."/>
            <person name="Pelan S."/>
            <person name="Griffiths G."/>
            <person name="Smith M."/>
            <person name="Glithero R."/>
            <person name="Howden P."/>
            <person name="Barker N."/>
            <person name="Lloyd C."/>
            <person name="Stevens C."/>
            <person name="Harley J."/>
            <person name="Holt K."/>
            <person name="Panagiotidis G."/>
            <person name="Lovell J."/>
            <person name="Beasley H."/>
            <person name="Henderson C."/>
            <person name="Gordon D."/>
            <person name="Auger K."/>
            <person name="Wright D."/>
            <person name="Collins J."/>
            <person name="Raisen C."/>
            <person name="Dyer L."/>
            <person name="Leung K."/>
            <person name="Robertson L."/>
            <person name="Ambridge K."/>
            <person name="Leongamornlert D."/>
            <person name="McGuire S."/>
            <person name="Gilderthorp R."/>
            <person name="Griffiths C."/>
            <person name="Manthravadi D."/>
            <person name="Nichol S."/>
            <person name="Barker G."/>
            <person name="Whitehead S."/>
            <person name="Kay M."/>
            <person name="Brown J."/>
            <person name="Murnane C."/>
            <person name="Gray E."/>
            <person name="Humphries M."/>
            <person name="Sycamore N."/>
            <person name="Barker D."/>
            <person name="Saunders D."/>
            <person name="Wallis J."/>
            <person name="Babbage A."/>
            <person name="Hammond S."/>
            <person name="Mashreghi-Mohammadi M."/>
            <person name="Barr L."/>
            <person name="Martin S."/>
            <person name="Wray P."/>
            <person name="Ellington A."/>
            <person name="Matthews N."/>
            <person name="Ellwood M."/>
            <person name="Woodmansey R."/>
            <person name="Clark G."/>
            <person name="Cooper J."/>
            <person name="Cooper J."/>
            <person name="Tromans A."/>
            <person name="Grafham D."/>
            <person name="Skuce C."/>
            <person name="Pandian R."/>
            <person name="Andrews R."/>
            <person name="Harrison E."/>
            <person name="Kimberley A."/>
            <person name="Garnett J."/>
            <person name="Fosker N."/>
            <person name="Hall R."/>
            <person name="Garner P."/>
            <person name="Kelly D."/>
            <person name="Bird C."/>
            <person name="Palmer S."/>
            <person name="Gehring I."/>
            <person name="Berger A."/>
            <person name="Dooley C.M."/>
            <person name="Ersan-Urun Z."/>
            <person name="Eser C."/>
            <person name="Geiger H."/>
            <person name="Geisler M."/>
            <person name="Karotki L."/>
            <person name="Kirn A."/>
            <person name="Konantz J."/>
            <person name="Konantz M."/>
            <person name="Oberlander M."/>
            <person name="Rudolph-Geiger S."/>
            <person name="Teucke M."/>
            <person name="Lanz C."/>
            <person name="Raddatz G."/>
            <person name="Osoegawa K."/>
            <person name="Zhu B."/>
            <person name="Rapp A."/>
            <person name="Widaa S."/>
            <person name="Langford C."/>
            <person name="Yang F."/>
            <person name="Schuster S.C."/>
            <person name="Carter N.P."/>
            <person name="Harrow J."/>
            <person name="Ning Z."/>
            <person name="Herrero J."/>
            <person name="Searle S.M."/>
            <person name="Enright A."/>
            <person name="Geisler R."/>
            <person name="Plasterk R.H."/>
            <person name="Lee C."/>
            <person name="Westerfield M."/>
            <person name="de Jong P.J."/>
            <person name="Zon L.I."/>
            <person name="Postlethwait J.H."/>
            <person name="Nusslein-Volhard C."/>
            <person name="Hubbard T.J."/>
            <person name="Roest Crollius H."/>
            <person name="Rogers J."/>
            <person name="Stemple D.L."/>
        </authorList>
    </citation>
    <scope>NUCLEOTIDE SEQUENCE [LARGE SCALE GENOMIC DNA]</scope>
    <source>
        <strain evidence="6">Tuebingen</strain>
    </source>
</reference>
<dbReference type="RefSeq" id="NP_001073149.1">
    <property type="nucleotide sequence ID" value="NM_001079681.1"/>
</dbReference>
<reference evidence="9" key="14">
    <citation type="journal article" date="2022" name="Nat. Commun.">
        <title>Identification and establishment of type IV interferon and the characterization of interferon-upsilon including its class II cytokine receptors IFN-upsilonR1 and IL-10R2.</title>
        <authorList>
            <person name="Chen S.N."/>
            <person name="Gan Z."/>
            <person name="Hou J."/>
            <person name="Yang Y.C."/>
            <person name="Huang L."/>
            <person name="Huang B."/>
            <person name="Wang S."/>
            <person name="Nie P."/>
        </authorList>
    </citation>
    <scope>NUCLEOTIDE SEQUENCE</scope>
</reference>
<feature type="transmembrane region" description="Helical" evidence="2">
    <location>
        <begin position="12"/>
        <end position="33"/>
    </location>
</feature>
<dbReference type="InterPro" id="IPR036116">
    <property type="entry name" value="FN3_sf"/>
</dbReference>
<dbReference type="Ensembl" id="ENSDART00000185323.1">
    <property type="protein sequence ID" value="ENSDARP00000150439.1"/>
    <property type="gene ID" value="ENSDARG00000111369.1"/>
</dbReference>
<dbReference type="GO" id="GO:0016020">
    <property type="term" value="C:membrane"/>
    <property type="evidence" value="ECO:0000250"/>
    <property type="project" value="ZFIN"/>
</dbReference>
<accession>A0FJH7</accession>
<dbReference type="Pfam" id="PF09294">
    <property type="entry name" value="Interfer-bind"/>
    <property type="match status" value="1"/>
</dbReference>
<evidence type="ECO:0000313" key="9">
    <source>
        <dbReference type="RefSeq" id="NP_001073149.1"/>
    </source>
</evidence>
<dbReference type="InterPro" id="IPR050650">
    <property type="entry name" value="Type-II_Cytokine-TF_Rcpt"/>
</dbReference>
<reference evidence="9" key="5">
    <citation type="journal article" date="2009" name="J. Immunol.">
        <title>The two groups of zebrafish virus-induced interferons signal via distinct receptors with specific and shared chains.</title>
        <authorList>
            <person name="Aggad D."/>
            <person name="Mazel M."/>
            <person name="Boudinot P."/>
            <person name="Mogensen K.E."/>
            <person name="Hamming O.J."/>
            <person name="Hartmann R."/>
            <person name="Kotenko S."/>
            <person name="Herbomel P."/>
            <person name="Lutfalla G."/>
            <person name="Levraud J.P."/>
        </authorList>
    </citation>
    <scope>NUCLEOTIDE SEQUENCE</scope>
</reference>
<protein>
    <submittedName>
        <fullName evidence="4 5">cytokine receptor family member B1</fullName>
    </submittedName>
</protein>
<dbReference type="InterPro" id="IPR015373">
    <property type="entry name" value="Interferon/interleukin_rcp_dom"/>
</dbReference>
<dbReference type="ExpressionAtlas" id="A0FJH7">
    <property type="expression patterns" value="baseline"/>
</dbReference>
<feature type="transmembrane region" description="Helical" evidence="2">
    <location>
        <begin position="224"/>
        <end position="249"/>
    </location>
</feature>
<reference evidence="9" key="6">
    <citation type="journal article" date="2010" name="J. Immunol.">
        <title>In vivo analysis of Ifn-gamma1 and Ifn-gamma2 signaling in zebrafish.</title>
        <authorList>
            <person name="Aggad D."/>
            <person name="Stein C."/>
            <person name="Sieger D."/>
            <person name="Mazel M."/>
            <person name="Boudinot P."/>
            <person name="Herbomel P."/>
            <person name="Levraud J.P."/>
            <person name="Lutfalla G."/>
            <person name="Leptin M."/>
        </authorList>
    </citation>
    <scope>NUCLEOTIDE SEQUENCE</scope>
</reference>
<evidence type="ECO:0000313" key="7">
    <source>
        <dbReference type="Ensembl" id="ENSDARP00000150439"/>
    </source>
</evidence>
<dbReference type="HOGENOM" id="CLU_040175_0_0_1"/>
<proteinExistence type="evidence at transcript level"/>
<dbReference type="EMBL" id="EF014952">
    <property type="protein sequence ID" value="ABJ97307.1"/>
    <property type="molecule type" value="mRNA"/>
</dbReference>
<reference evidence="9" key="10">
    <citation type="journal article" date="2019" name="J. Immunol.">
        <title>IFN-Stimulated Genes in Zebrafish and Humans Define an Ancient Arsenal of Antiviral Immunity.</title>
        <authorList>
            <person name="Levraud J.P."/>
            <person name="Jouneau L."/>
            <person name="Briolat V."/>
            <person name="Laghi V."/>
            <person name="Boudinot P."/>
        </authorList>
    </citation>
    <scope>NUCLEOTIDE SEQUENCE</scope>
</reference>
<dbReference type="InterPro" id="IPR003961">
    <property type="entry name" value="FN3_dom"/>
</dbReference>
<dbReference type="EMBL" id="CR361551">
    <property type="status" value="NOT_ANNOTATED_CDS"/>
    <property type="molecule type" value="Genomic_DNA"/>
</dbReference>
<dbReference type="Ensembl" id="ENSDART00000181694.1">
    <property type="protein sequence ID" value="ENSDARP00000153740.1"/>
    <property type="gene ID" value="ENSDARG00000112496.1"/>
</dbReference>
<dbReference type="Proteomes" id="UP000000437">
    <property type="component" value="Chromosome 9"/>
</dbReference>
<dbReference type="CTD" id="569454"/>
<keyword evidence="2" id="KW-0472">Membrane</keyword>
<dbReference type="PROSITE" id="PS50853">
    <property type="entry name" value="FN3"/>
    <property type="match status" value="1"/>
</dbReference>